<keyword evidence="11" id="KW-0472">Membrane</keyword>
<reference evidence="12 13" key="2">
    <citation type="submission" date="2017-02" db="EMBL/GenBank/DDBJ databases">
        <title>A genome survey and senescence transcriptome analysis in Lentinula edodes.</title>
        <authorList>
            <person name="Sakamoto Y."/>
            <person name="Nakade K."/>
            <person name="Sato S."/>
            <person name="Yoshida Y."/>
            <person name="Miyazaki K."/>
            <person name="Natsume S."/>
            <person name="Konno N."/>
        </authorList>
    </citation>
    <scope>NUCLEOTIDE SEQUENCE [LARGE SCALE GENOMIC DNA]</scope>
    <source>
        <strain evidence="12 13">NBRC 111202</strain>
    </source>
</reference>
<dbReference type="InterPro" id="IPR036396">
    <property type="entry name" value="Cyt_P450_sf"/>
</dbReference>
<dbReference type="InterPro" id="IPR017972">
    <property type="entry name" value="Cyt_P450_CS"/>
</dbReference>
<keyword evidence="7 9" id="KW-0408">Iron</keyword>
<comment type="cofactor">
    <cofactor evidence="1 9">
        <name>heme</name>
        <dbReference type="ChEBI" id="CHEBI:30413"/>
    </cofactor>
</comment>
<dbReference type="STRING" id="5353.A0A1Q3ECZ6"/>
<keyword evidence="5 9" id="KW-0479">Metal-binding</keyword>
<dbReference type="InterPro" id="IPR002401">
    <property type="entry name" value="Cyt_P450_E_grp-I"/>
</dbReference>
<dbReference type="InterPro" id="IPR001128">
    <property type="entry name" value="Cyt_P450"/>
</dbReference>
<evidence type="ECO:0000256" key="7">
    <source>
        <dbReference type="ARBA" id="ARBA00023004"/>
    </source>
</evidence>
<dbReference type="Pfam" id="PF00067">
    <property type="entry name" value="p450"/>
    <property type="match status" value="1"/>
</dbReference>
<dbReference type="SUPFAM" id="SSF48264">
    <property type="entry name" value="Cytochrome P450"/>
    <property type="match status" value="1"/>
</dbReference>
<evidence type="ECO:0000256" key="9">
    <source>
        <dbReference type="PIRSR" id="PIRSR602401-1"/>
    </source>
</evidence>
<dbReference type="GO" id="GO:0005506">
    <property type="term" value="F:iron ion binding"/>
    <property type="evidence" value="ECO:0007669"/>
    <property type="project" value="InterPro"/>
</dbReference>
<sequence>MNRQWSRHLYPQYSSASRIHYCVRVGSFIPSLLSFPAQDILSPVSRFELRSSQISTVKLAVSIMAAVIINEVLSTSGLVVVSTLVAMLFIRYYRTVRESVQLPLPPGPKKLPLLGNSLDMPSAFHWITFSKWAEQYDSDVLHLEIAGGNYIILNSYQAVTDLLEKRSSIYSSRPHATMLQDLIGWDRDVLLMPYGEDFRAHRKLFQQEFHPNNSQLHRPHEKKALVVFLNKLVETPEEWLAHIKHMTGTIILAVAYGIHVQSKDDPNIDAAEKMIAVLNTAGIPGAFLVDVFPILKYVPSWFPGASFKRKAQKWNGILGATITPPFMKVKQAMANGTAEDCFSLRCLQNTKNPDPRPDHLSKEEEIIKETVGTMYEGGADTGITTLRTFLLAMMLFPHAQREAQDELDRVIGKDRLPDYADLDKDSLPYVCAVVYECLRWQPVVPLAFPHQLDADDTYKGYYIPKGSTIMPNVWAILRDEKTYGPNAHTFEPKRWLLKQGEGWKLNPDMREPTTVAFGFGRRVCPGKHMGLSSFHINVASLLHSFNVTPPIDEHGTPIIPKIEYISAVLNQPAPFQCSIKPRSEGHVAVVQQALLDLGY</sequence>
<dbReference type="Gene3D" id="1.10.630.10">
    <property type="entry name" value="Cytochrome P450"/>
    <property type="match status" value="1"/>
</dbReference>
<dbReference type="PRINTS" id="PR00463">
    <property type="entry name" value="EP450I"/>
</dbReference>
<dbReference type="CDD" id="cd11065">
    <property type="entry name" value="CYP64-like"/>
    <property type="match status" value="1"/>
</dbReference>
<evidence type="ECO:0000313" key="12">
    <source>
        <dbReference type="EMBL" id="GAW05083.1"/>
    </source>
</evidence>
<evidence type="ECO:0000256" key="5">
    <source>
        <dbReference type="ARBA" id="ARBA00022723"/>
    </source>
</evidence>
<dbReference type="Proteomes" id="UP000188533">
    <property type="component" value="Unassembled WGS sequence"/>
</dbReference>
<dbReference type="EMBL" id="BDGU01000228">
    <property type="protein sequence ID" value="GAW05083.1"/>
    <property type="molecule type" value="Genomic_DNA"/>
</dbReference>
<name>A0A1Q3ECZ6_LENED</name>
<dbReference type="PANTHER" id="PTHR46300:SF7">
    <property type="entry name" value="P450, PUTATIVE (EUROFUNG)-RELATED"/>
    <property type="match status" value="1"/>
</dbReference>
<evidence type="ECO:0000313" key="13">
    <source>
        <dbReference type="Proteomes" id="UP000188533"/>
    </source>
</evidence>
<keyword evidence="8 10" id="KW-0503">Monooxygenase</keyword>
<evidence type="ECO:0000256" key="3">
    <source>
        <dbReference type="ARBA" id="ARBA00010617"/>
    </source>
</evidence>
<protein>
    <submittedName>
        <fullName evidence="12">Cytochrome P450</fullName>
    </submittedName>
</protein>
<reference evidence="12 13" key="1">
    <citation type="submission" date="2016-08" db="EMBL/GenBank/DDBJ databases">
        <authorList>
            <consortium name="Lentinula edodes genome sequencing consortium"/>
            <person name="Sakamoto Y."/>
            <person name="Nakade K."/>
            <person name="Sato S."/>
            <person name="Yoshida Y."/>
            <person name="Miyazaki K."/>
            <person name="Natsume S."/>
            <person name="Konno N."/>
        </authorList>
    </citation>
    <scope>NUCLEOTIDE SEQUENCE [LARGE SCALE GENOMIC DNA]</scope>
    <source>
        <strain evidence="12 13">NBRC 111202</strain>
    </source>
</reference>
<evidence type="ECO:0000256" key="1">
    <source>
        <dbReference type="ARBA" id="ARBA00001971"/>
    </source>
</evidence>
<dbReference type="AlphaFoldDB" id="A0A1Q3ECZ6"/>
<feature type="transmembrane region" description="Helical" evidence="11">
    <location>
        <begin position="61"/>
        <end position="90"/>
    </location>
</feature>
<keyword evidence="11" id="KW-1133">Transmembrane helix</keyword>
<evidence type="ECO:0000256" key="10">
    <source>
        <dbReference type="RuleBase" id="RU000461"/>
    </source>
</evidence>
<keyword evidence="4 9" id="KW-0349">Heme</keyword>
<keyword evidence="11" id="KW-0812">Transmembrane</keyword>
<evidence type="ECO:0000256" key="6">
    <source>
        <dbReference type="ARBA" id="ARBA00023002"/>
    </source>
</evidence>
<feature type="binding site" description="axial binding residue" evidence="9">
    <location>
        <position position="524"/>
    </location>
    <ligand>
        <name>heme</name>
        <dbReference type="ChEBI" id="CHEBI:30413"/>
    </ligand>
    <ligandPart>
        <name>Fe</name>
        <dbReference type="ChEBI" id="CHEBI:18248"/>
    </ligandPart>
</feature>
<keyword evidence="13" id="KW-1185">Reference proteome</keyword>
<comment type="pathway">
    <text evidence="2">Secondary metabolite biosynthesis.</text>
</comment>
<dbReference type="PROSITE" id="PS00086">
    <property type="entry name" value="CYTOCHROME_P450"/>
    <property type="match status" value="1"/>
</dbReference>
<dbReference type="PANTHER" id="PTHR46300">
    <property type="entry name" value="P450, PUTATIVE (EUROFUNG)-RELATED-RELATED"/>
    <property type="match status" value="1"/>
</dbReference>
<gene>
    <name evidence="12" type="ORF">LENED_006918</name>
</gene>
<comment type="similarity">
    <text evidence="3 10">Belongs to the cytochrome P450 family.</text>
</comment>
<comment type="caution">
    <text evidence="12">The sequence shown here is derived from an EMBL/GenBank/DDBJ whole genome shotgun (WGS) entry which is preliminary data.</text>
</comment>
<evidence type="ECO:0000256" key="8">
    <source>
        <dbReference type="ARBA" id="ARBA00023033"/>
    </source>
</evidence>
<dbReference type="InterPro" id="IPR050364">
    <property type="entry name" value="Cytochrome_P450_fung"/>
</dbReference>
<dbReference type="GO" id="GO:0004497">
    <property type="term" value="F:monooxygenase activity"/>
    <property type="evidence" value="ECO:0007669"/>
    <property type="project" value="UniProtKB-KW"/>
</dbReference>
<evidence type="ECO:0000256" key="4">
    <source>
        <dbReference type="ARBA" id="ARBA00022617"/>
    </source>
</evidence>
<organism evidence="12 13">
    <name type="scientific">Lentinula edodes</name>
    <name type="common">Shiitake mushroom</name>
    <name type="synonym">Lentinus edodes</name>
    <dbReference type="NCBI Taxonomy" id="5353"/>
    <lineage>
        <taxon>Eukaryota</taxon>
        <taxon>Fungi</taxon>
        <taxon>Dikarya</taxon>
        <taxon>Basidiomycota</taxon>
        <taxon>Agaricomycotina</taxon>
        <taxon>Agaricomycetes</taxon>
        <taxon>Agaricomycetidae</taxon>
        <taxon>Agaricales</taxon>
        <taxon>Marasmiineae</taxon>
        <taxon>Omphalotaceae</taxon>
        <taxon>Lentinula</taxon>
    </lineage>
</organism>
<proteinExistence type="inferred from homology"/>
<dbReference type="GO" id="GO:0020037">
    <property type="term" value="F:heme binding"/>
    <property type="evidence" value="ECO:0007669"/>
    <property type="project" value="InterPro"/>
</dbReference>
<keyword evidence="6 10" id="KW-0560">Oxidoreductase</keyword>
<dbReference type="GO" id="GO:0016705">
    <property type="term" value="F:oxidoreductase activity, acting on paired donors, with incorporation or reduction of molecular oxygen"/>
    <property type="evidence" value="ECO:0007669"/>
    <property type="project" value="InterPro"/>
</dbReference>
<evidence type="ECO:0000256" key="2">
    <source>
        <dbReference type="ARBA" id="ARBA00005179"/>
    </source>
</evidence>
<accession>A0A1Q3ECZ6</accession>
<evidence type="ECO:0000256" key="11">
    <source>
        <dbReference type="SAM" id="Phobius"/>
    </source>
</evidence>